<comment type="caution">
    <text evidence="1">The sequence shown here is derived from an EMBL/GenBank/DDBJ whole genome shotgun (WGS) entry which is preliminary data.</text>
</comment>
<name>A0A3D9EXE4_ECTOL</name>
<sequence>MIIVTACLAAGCVSTIVGSMDKAREKGPLATFTSGRPPETVAGCIAPAWSAIQHNLDSYEAIAQPRSAGGYTVKTLRLPDAADVFARGGSTVIEYYNVATNPDEKWPRQRIAAIRSCL</sequence>
<evidence type="ECO:0000313" key="2">
    <source>
        <dbReference type="Proteomes" id="UP000256988"/>
    </source>
</evidence>
<gene>
    <name evidence="1" type="ORF">DFO60_1466</name>
</gene>
<dbReference type="Proteomes" id="UP000256988">
    <property type="component" value="Unassembled WGS sequence"/>
</dbReference>
<evidence type="ECO:0000313" key="1">
    <source>
        <dbReference type="EMBL" id="RED06960.1"/>
    </source>
</evidence>
<accession>A0A3D9EXE4</accession>
<dbReference type="EMBL" id="QRDL01000002">
    <property type="protein sequence ID" value="RED06960.1"/>
    <property type="molecule type" value="Genomic_DNA"/>
</dbReference>
<reference evidence="1 2" key="1">
    <citation type="submission" date="2018-07" db="EMBL/GenBank/DDBJ databases">
        <title>Genome sequencing of rice bacterial endophytes.</title>
        <authorList>
            <person name="Venturi V."/>
        </authorList>
    </citation>
    <scope>NUCLEOTIDE SEQUENCE [LARGE SCALE GENOMIC DNA]</scope>
    <source>
        <strain evidence="1 2">AG1002</strain>
    </source>
</reference>
<organism evidence="1 2">
    <name type="scientific">Ectopseudomonas oleovorans</name>
    <name type="common">Pseudomonas oleovorans</name>
    <dbReference type="NCBI Taxonomy" id="301"/>
    <lineage>
        <taxon>Bacteria</taxon>
        <taxon>Pseudomonadati</taxon>
        <taxon>Pseudomonadota</taxon>
        <taxon>Gammaproteobacteria</taxon>
        <taxon>Pseudomonadales</taxon>
        <taxon>Pseudomonadaceae</taxon>
        <taxon>Ectopseudomonas</taxon>
    </lineage>
</organism>
<dbReference type="AlphaFoldDB" id="A0A3D9EXE4"/>
<proteinExistence type="predicted"/>
<evidence type="ECO:0008006" key="3">
    <source>
        <dbReference type="Google" id="ProtNLM"/>
    </source>
</evidence>
<protein>
    <recommendedName>
        <fullName evidence="3">Lipoprotein</fullName>
    </recommendedName>
</protein>